<keyword evidence="6" id="KW-1133">Transmembrane helix</keyword>
<evidence type="ECO:0000256" key="3">
    <source>
        <dbReference type="ARBA" id="ARBA00022448"/>
    </source>
</evidence>
<keyword evidence="13" id="KW-1185">Reference proteome</keyword>
<dbReference type="EMBL" id="JAGKQM010000011">
    <property type="protein sequence ID" value="KAH0900432.1"/>
    <property type="molecule type" value="Genomic_DNA"/>
</dbReference>
<reference evidence="12 13" key="1">
    <citation type="submission" date="2021-05" db="EMBL/GenBank/DDBJ databases">
        <title>Genome Assembly of Synthetic Allotetraploid Brassica napus Reveals Homoeologous Exchanges between Subgenomes.</title>
        <authorList>
            <person name="Davis J.T."/>
        </authorList>
    </citation>
    <scope>NUCLEOTIDE SEQUENCE [LARGE SCALE GENOMIC DNA]</scope>
    <source>
        <strain evidence="13">cv. Da-Ae</strain>
        <tissue evidence="12">Seedling</tissue>
    </source>
</reference>
<evidence type="ECO:0000313" key="12">
    <source>
        <dbReference type="EMBL" id="KAH0900432.1"/>
    </source>
</evidence>
<dbReference type="InterPro" id="IPR023395">
    <property type="entry name" value="MCP_dom_sf"/>
</dbReference>
<comment type="subcellular location">
    <subcellularLocation>
        <location evidence="1 11">Membrane</location>
        <topology evidence="1 11">Multi-pass membrane protein</topology>
    </subcellularLocation>
</comment>
<evidence type="ECO:0000256" key="10">
    <source>
        <dbReference type="RuleBase" id="RU000488"/>
    </source>
</evidence>
<evidence type="ECO:0000256" key="1">
    <source>
        <dbReference type="ARBA" id="ARBA00004141"/>
    </source>
</evidence>
<dbReference type="Gene3D" id="1.50.40.10">
    <property type="entry name" value="Mitochondrial carrier domain"/>
    <property type="match status" value="1"/>
</dbReference>
<dbReference type="InterPro" id="IPR002113">
    <property type="entry name" value="ADT_euk_type"/>
</dbReference>
<evidence type="ECO:0000256" key="7">
    <source>
        <dbReference type="ARBA" id="ARBA00023136"/>
    </source>
</evidence>
<evidence type="ECO:0000256" key="6">
    <source>
        <dbReference type="ARBA" id="ARBA00022989"/>
    </source>
</evidence>
<keyword evidence="4 9" id="KW-0812">Transmembrane</keyword>
<evidence type="ECO:0000256" key="5">
    <source>
        <dbReference type="ARBA" id="ARBA00022737"/>
    </source>
</evidence>
<dbReference type="InterPro" id="IPR018108">
    <property type="entry name" value="MCP_transmembrane"/>
</dbReference>
<protein>
    <recommendedName>
        <fullName evidence="11">ADP/ATP translocase</fullName>
    </recommendedName>
    <alternativeName>
        <fullName evidence="11">ADP,ATP carrier protein</fullName>
    </alternativeName>
</protein>
<dbReference type="InterPro" id="IPR002067">
    <property type="entry name" value="MCP"/>
</dbReference>
<comment type="caution">
    <text evidence="12">The sequence shown here is derived from an EMBL/GenBank/DDBJ whole genome shotgun (WGS) entry which is preliminary data.</text>
</comment>
<evidence type="ECO:0000256" key="8">
    <source>
        <dbReference type="ARBA" id="ARBA00024143"/>
    </source>
</evidence>
<comment type="similarity">
    <text evidence="2 10">Belongs to the mitochondrial carrier (TC 2.A.29) family.</text>
</comment>
<keyword evidence="5" id="KW-0677">Repeat</keyword>
<dbReference type="Pfam" id="PF00153">
    <property type="entry name" value="Mito_carr"/>
    <property type="match status" value="1"/>
</dbReference>
<gene>
    <name evidence="12" type="ORF">HID58_039935</name>
</gene>
<feature type="repeat" description="Solcar" evidence="9">
    <location>
        <begin position="28"/>
        <end position="117"/>
    </location>
</feature>
<dbReference type="Proteomes" id="UP000824890">
    <property type="component" value="Unassembled WGS sequence"/>
</dbReference>
<comment type="catalytic activity">
    <reaction evidence="8">
        <text>ADP(in) + ATP(out) = ADP(out) + ATP(in)</text>
        <dbReference type="Rhea" id="RHEA:34999"/>
        <dbReference type="ChEBI" id="CHEBI:30616"/>
        <dbReference type="ChEBI" id="CHEBI:456216"/>
    </reaction>
    <physiologicalReaction direction="left-to-right" evidence="8">
        <dbReference type="Rhea" id="RHEA:35000"/>
    </physiologicalReaction>
</comment>
<dbReference type="SUPFAM" id="SSF103506">
    <property type="entry name" value="Mitochondrial carrier"/>
    <property type="match status" value="1"/>
</dbReference>
<dbReference type="PANTHER" id="PTHR45635:SF8">
    <property type="entry name" value="ADP,ATP CARRIER PROTEIN ER-ANT1"/>
    <property type="match status" value="1"/>
</dbReference>
<comment type="function">
    <text evidence="11">Catalyzes the exchange of ADP and ATP across the membrane.</text>
</comment>
<organism evidence="12 13">
    <name type="scientific">Brassica napus</name>
    <name type="common">Rape</name>
    <dbReference type="NCBI Taxonomy" id="3708"/>
    <lineage>
        <taxon>Eukaryota</taxon>
        <taxon>Viridiplantae</taxon>
        <taxon>Streptophyta</taxon>
        <taxon>Embryophyta</taxon>
        <taxon>Tracheophyta</taxon>
        <taxon>Spermatophyta</taxon>
        <taxon>Magnoliopsida</taxon>
        <taxon>eudicotyledons</taxon>
        <taxon>Gunneridae</taxon>
        <taxon>Pentapetalae</taxon>
        <taxon>rosids</taxon>
        <taxon>malvids</taxon>
        <taxon>Brassicales</taxon>
        <taxon>Brassicaceae</taxon>
        <taxon>Brassiceae</taxon>
        <taxon>Brassica</taxon>
    </lineage>
</organism>
<evidence type="ECO:0000256" key="9">
    <source>
        <dbReference type="PROSITE-ProRule" id="PRU00282"/>
    </source>
</evidence>
<dbReference type="PROSITE" id="PS50920">
    <property type="entry name" value="SOLCAR"/>
    <property type="match status" value="1"/>
</dbReference>
<accession>A0ABQ8B6K3</accession>
<keyword evidence="3 10" id="KW-0813">Transport</keyword>
<dbReference type="PANTHER" id="PTHR45635">
    <property type="entry name" value="ADP,ATP CARRIER PROTEIN 1-RELATED-RELATED"/>
    <property type="match status" value="1"/>
</dbReference>
<evidence type="ECO:0000256" key="11">
    <source>
        <dbReference type="RuleBase" id="RU368008"/>
    </source>
</evidence>
<evidence type="ECO:0000256" key="4">
    <source>
        <dbReference type="ARBA" id="ARBA00022692"/>
    </source>
</evidence>
<sequence>MRLKVKFLDKDLCESMRFLKADVEIFSTDFMMGGVAAIVAKSAAAPIERVKLLLQNQGELIKTRHLTRPYTGLGNCFVRIFREEGVLSFWRGNQANVIRYFPTQTRLSSGHSGYSQLLPVVPAPVVVRRPKPIRKPRVTSPVRASGSVAIVQKMTDTFVISMALWKLQWFIGSDELRFLEASMALSHVKNDGVLIQCSMKQDGHL</sequence>
<name>A0ABQ8B6K3_BRANA</name>
<evidence type="ECO:0000256" key="2">
    <source>
        <dbReference type="ARBA" id="ARBA00006375"/>
    </source>
</evidence>
<keyword evidence="7 9" id="KW-0472">Membrane</keyword>
<dbReference type="PRINTS" id="PR00926">
    <property type="entry name" value="MITOCARRIER"/>
</dbReference>
<comment type="subunit">
    <text evidence="11">Monomer.</text>
</comment>
<dbReference type="PRINTS" id="PR00927">
    <property type="entry name" value="ADPTRNSLCASE"/>
</dbReference>
<proteinExistence type="inferred from homology"/>
<evidence type="ECO:0000313" key="13">
    <source>
        <dbReference type="Proteomes" id="UP000824890"/>
    </source>
</evidence>